<evidence type="ECO:0000313" key="2">
    <source>
        <dbReference type="EMBL" id="KAF9481259.1"/>
    </source>
</evidence>
<dbReference type="InterPro" id="IPR001810">
    <property type="entry name" value="F-box_dom"/>
</dbReference>
<evidence type="ECO:0000259" key="1">
    <source>
        <dbReference type="Pfam" id="PF12937"/>
    </source>
</evidence>
<dbReference type="AlphaFoldDB" id="A0A9P5Z757"/>
<proteinExistence type="predicted"/>
<dbReference type="Proteomes" id="UP000807469">
    <property type="component" value="Unassembled WGS sequence"/>
</dbReference>
<comment type="caution">
    <text evidence="2">The sequence shown here is derived from an EMBL/GenBank/DDBJ whole genome shotgun (WGS) entry which is preliminary data.</text>
</comment>
<feature type="domain" description="F-box" evidence="1">
    <location>
        <begin position="63"/>
        <end position="127"/>
    </location>
</feature>
<evidence type="ECO:0000313" key="3">
    <source>
        <dbReference type="Proteomes" id="UP000807469"/>
    </source>
</evidence>
<protein>
    <recommendedName>
        <fullName evidence="1">F-box domain-containing protein</fullName>
    </recommendedName>
</protein>
<reference evidence="2" key="1">
    <citation type="submission" date="2020-11" db="EMBL/GenBank/DDBJ databases">
        <authorList>
            <consortium name="DOE Joint Genome Institute"/>
            <person name="Ahrendt S."/>
            <person name="Riley R."/>
            <person name="Andreopoulos W."/>
            <person name="Labutti K."/>
            <person name="Pangilinan J."/>
            <person name="Ruiz-Duenas F.J."/>
            <person name="Barrasa J.M."/>
            <person name="Sanchez-Garcia M."/>
            <person name="Camarero S."/>
            <person name="Miyauchi S."/>
            <person name="Serrano A."/>
            <person name="Linde D."/>
            <person name="Babiker R."/>
            <person name="Drula E."/>
            <person name="Ayuso-Fernandez I."/>
            <person name="Pacheco R."/>
            <person name="Padilla G."/>
            <person name="Ferreira P."/>
            <person name="Barriuso J."/>
            <person name="Kellner H."/>
            <person name="Castanera R."/>
            <person name="Alfaro M."/>
            <person name="Ramirez L."/>
            <person name="Pisabarro A.G."/>
            <person name="Kuo A."/>
            <person name="Tritt A."/>
            <person name="Lipzen A."/>
            <person name="He G."/>
            <person name="Yan M."/>
            <person name="Ng V."/>
            <person name="Cullen D."/>
            <person name="Martin F."/>
            <person name="Rosso M.-N."/>
            <person name="Henrissat B."/>
            <person name="Hibbett D."/>
            <person name="Martinez A.T."/>
            <person name="Grigoriev I.V."/>
        </authorList>
    </citation>
    <scope>NUCLEOTIDE SEQUENCE</scope>
    <source>
        <strain evidence="2">CIRM-BRFM 674</strain>
    </source>
</reference>
<gene>
    <name evidence="2" type="ORF">BDN70DRAFT_992058</name>
</gene>
<organism evidence="2 3">
    <name type="scientific">Pholiota conissans</name>
    <dbReference type="NCBI Taxonomy" id="109636"/>
    <lineage>
        <taxon>Eukaryota</taxon>
        <taxon>Fungi</taxon>
        <taxon>Dikarya</taxon>
        <taxon>Basidiomycota</taxon>
        <taxon>Agaricomycotina</taxon>
        <taxon>Agaricomycetes</taxon>
        <taxon>Agaricomycetidae</taxon>
        <taxon>Agaricales</taxon>
        <taxon>Agaricineae</taxon>
        <taxon>Strophariaceae</taxon>
        <taxon>Pholiota</taxon>
    </lineage>
</organism>
<dbReference type="PROSITE" id="PS51257">
    <property type="entry name" value="PROKAR_LIPOPROTEIN"/>
    <property type="match status" value="1"/>
</dbReference>
<name>A0A9P5Z757_9AGAR</name>
<dbReference type="Gene3D" id="1.20.1280.50">
    <property type="match status" value="1"/>
</dbReference>
<accession>A0A9P5Z757</accession>
<dbReference type="EMBL" id="MU155181">
    <property type="protein sequence ID" value="KAF9481259.1"/>
    <property type="molecule type" value="Genomic_DNA"/>
</dbReference>
<sequence length="532" mass="61282">MRMLDEQNPPFPTTHGICSCTPCEELAFLDREISEAEEHFTTLKKKKRPALCYQRNRVHDPIISRLPVEIVSQIFTNFLPDTVDAAYTISRPGSSSTVTTPLLLGAVCKSWRAISWSTPQLWTSISIDIYIANDNFIDILREWLVKSGELPLYLAVTTSCYEDECDQIAERIVDLIAEYSSRWFFLKLEYSLGSFPLTYICSKISQASLLATLKIICDFRDHAIDFKLLRNLESLSMRYLEFKRLLNINWNRLTRIEGGIMLSLKLFFELFSQAVCLTHCTLALYDDHVSPNGNVHAPHPIIRHEVLVYLRFQSSRNRATEIALSKMEFPELQYLYGALLKANFIQDLIRRSSCKLKGLEVNPRFNNLDDEIQFINFLAGIPSLETLLIESRFHSSRSIDYLFMRLSTTTVICGDFPTPIFLPNLKTLSVRNIKWSWPYLLELLFEHTSNQSVLMPAPRSSEDSEAYPHVRPLHCVDLDLSEATSKCTLEPLVERKLRSTMEYSKIEVTITINYDEYTLPLQKFLKSPSLPI</sequence>
<dbReference type="Pfam" id="PF12937">
    <property type="entry name" value="F-box-like"/>
    <property type="match status" value="1"/>
</dbReference>
<dbReference type="OrthoDB" id="2269034at2759"/>
<keyword evidence="3" id="KW-1185">Reference proteome</keyword>